<protein>
    <submittedName>
        <fullName evidence="1">Uncharacterized protein</fullName>
    </submittedName>
</protein>
<evidence type="ECO:0000313" key="2">
    <source>
        <dbReference type="Proteomes" id="UP000215902"/>
    </source>
</evidence>
<organism evidence="1 2">
    <name type="scientific">Macrostomum lignano</name>
    <dbReference type="NCBI Taxonomy" id="282301"/>
    <lineage>
        <taxon>Eukaryota</taxon>
        <taxon>Metazoa</taxon>
        <taxon>Spiralia</taxon>
        <taxon>Lophotrochozoa</taxon>
        <taxon>Platyhelminthes</taxon>
        <taxon>Rhabditophora</taxon>
        <taxon>Macrostomorpha</taxon>
        <taxon>Macrostomida</taxon>
        <taxon>Macrostomidae</taxon>
        <taxon>Macrostomum</taxon>
    </lineage>
</organism>
<name>A0A267EF44_9PLAT</name>
<dbReference type="Proteomes" id="UP000215902">
    <property type="component" value="Unassembled WGS sequence"/>
</dbReference>
<keyword evidence="2" id="KW-1185">Reference proteome</keyword>
<proteinExistence type="predicted"/>
<dbReference type="EMBL" id="NIVC01002196">
    <property type="protein sequence ID" value="PAA60066.1"/>
    <property type="molecule type" value="Genomic_DNA"/>
</dbReference>
<dbReference type="AlphaFoldDB" id="A0A267EF44"/>
<accession>A0A267EF44</accession>
<reference evidence="1 2" key="1">
    <citation type="submission" date="2017-06" db="EMBL/GenBank/DDBJ databases">
        <title>A platform for efficient transgenesis in Macrostomum lignano, a flatworm model organism for stem cell research.</title>
        <authorList>
            <person name="Berezikov E."/>
        </authorList>
    </citation>
    <scope>NUCLEOTIDE SEQUENCE [LARGE SCALE GENOMIC DNA]</scope>
    <source>
        <strain evidence="1">DV1</strain>
        <tissue evidence="1">Whole organism</tissue>
    </source>
</reference>
<gene>
    <name evidence="1" type="ORF">BOX15_Mlig003150g1</name>
</gene>
<sequence length="113" mass="12174">MQDQELEFGLLDEFFGQKLQDEADIIDAQARSSAVFLQGDHRSVALERYIGLSSTSTRFVSAVVQGQGCPSSSNTAGVETRLPGDAPDKSIIQHGNGVKSVEVENGKVTIIFM</sequence>
<comment type="caution">
    <text evidence="1">The sequence shown here is derived from an EMBL/GenBank/DDBJ whole genome shotgun (WGS) entry which is preliminary data.</text>
</comment>
<evidence type="ECO:0000313" key="1">
    <source>
        <dbReference type="EMBL" id="PAA60066.1"/>
    </source>
</evidence>